<keyword evidence="1" id="KW-0812">Transmembrane</keyword>
<dbReference type="WBParaSite" id="ACRNAN_scaffold884.g10856.t1">
    <property type="protein sequence ID" value="ACRNAN_scaffold884.g10856.t1"/>
    <property type="gene ID" value="ACRNAN_scaffold884.g10856"/>
</dbReference>
<proteinExistence type="predicted"/>
<evidence type="ECO:0000313" key="2">
    <source>
        <dbReference type="Proteomes" id="UP000887540"/>
    </source>
</evidence>
<feature type="transmembrane region" description="Helical" evidence="1">
    <location>
        <begin position="60"/>
        <end position="83"/>
    </location>
</feature>
<sequence>MYNHEIGLPEFTFIKVSAEYCDGTYRYAITENEYKQAEFSCLDGTLYLQRSLGFNMVQSYIPTACMLFLFLSLIEFALVNSYMRKSEKYERLSSKYLVEKGDMLILPSFQRTTNEMMKIRRQSSIATKQKFVNLWKRKVFERMSEESSITSPGISEHYASKVRFACETSEENSPEVETDQSEQDMAKNLSIWVLFYIVSLGVSNEYATSNTRVYYVPYSIPRLAYRTPYIYNNPYQQPYQVVYQPTPITRSQGRYLAIRPEYIPTRRQYVLTEPYGSESRVRPQIIYEPNYARYARPHLRYINPTYTQQPLYQYEQLPYSTQTYATQPTYAAASSYYQYLPYAKAKKA</sequence>
<name>A0A914EMS0_9BILA</name>
<accession>A0A914EMS0</accession>
<keyword evidence="2" id="KW-1185">Reference proteome</keyword>
<keyword evidence="1" id="KW-0472">Membrane</keyword>
<evidence type="ECO:0000313" key="3">
    <source>
        <dbReference type="WBParaSite" id="ACRNAN_scaffold884.g10856.t1"/>
    </source>
</evidence>
<organism evidence="2 3">
    <name type="scientific">Acrobeloides nanus</name>
    <dbReference type="NCBI Taxonomy" id="290746"/>
    <lineage>
        <taxon>Eukaryota</taxon>
        <taxon>Metazoa</taxon>
        <taxon>Ecdysozoa</taxon>
        <taxon>Nematoda</taxon>
        <taxon>Chromadorea</taxon>
        <taxon>Rhabditida</taxon>
        <taxon>Tylenchina</taxon>
        <taxon>Cephalobomorpha</taxon>
        <taxon>Cephaloboidea</taxon>
        <taxon>Cephalobidae</taxon>
        <taxon>Acrobeloides</taxon>
    </lineage>
</organism>
<protein>
    <submittedName>
        <fullName evidence="3">Uncharacterized protein</fullName>
    </submittedName>
</protein>
<dbReference type="AlphaFoldDB" id="A0A914EMS0"/>
<evidence type="ECO:0000256" key="1">
    <source>
        <dbReference type="SAM" id="Phobius"/>
    </source>
</evidence>
<reference evidence="3" key="1">
    <citation type="submission" date="2022-11" db="UniProtKB">
        <authorList>
            <consortium name="WormBaseParasite"/>
        </authorList>
    </citation>
    <scope>IDENTIFICATION</scope>
</reference>
<keyword evidence="1" id="KW-1133">Transmembrane helix</keyword>
<dbReference type="Proteomes" id="UP000887540">
    <property type="component" value="Unplaced"/>
</dbReference>